<dbReference type="Gene3D" id="1.20.1250.20">
    <property type="entry name" value="MFS general substrate transporter like domains"/>
    <property type="match status" value="1"/>
</dbReference>
<feature type="transmembrane region" description="Helical" evidence="9">
    <location>
        <begin position="12"/>
        <end position="32"/>
    </location>
</feature>
<comment type="caution">
    <text evidence="11">The sequence shown here is derived from an EMBL/GenBank/DDBJ whole genome shotgun (WGS) entry which is preliminary data.</text>
</comment>
<gene>
    <name evidence="11" type="ORF">CSOJ01_08960</name>
</gene>
<dbReference type="GO" id="GO:0016020">
    <property type="term" value="C:membrane"/>
    <property type="evidence" value="ECO:0007669"/>
    <property type="project" value="UniProtKB-SubCell"/>
</dbReference>
<keyword evidence="6 9" id="KW-0472">Membrane</keyword>
<dbReference type="InterPro" id="IPR005829">
    <property type="entry name" value="Sugar_transporter_CS"/>
</dbReference>
<evidence type="ECO:0000256" key="7">
    <source>
        <dbReference type="RuleBase" id="RU003346"/>
    </source>
</evidence>
<evidence type="ECO:0000256" key="5">
    <source>
        <dbReference type="ARBA" id="ARBA00022989"/>
    </source>
</evidence>
<dbReference type="InterPro" id="IPR036259">
    <property type="entry name" value="MFS_trans_sf"/>
</dbReference>
<dbReference type="PROSITE" id="PS50850">
    <property type="entry name" value="MFS"/>
    <property type="match status" value="1"/>
</dbReference>
<keyword evidence="12" id="KW-1185">Reference proteome</keyword>
<comment type="similarity">
    <text evidence="2 7">Belongs to the major facilitator superfamily. Sugar transporter (TC 2.A.1.1) family.</text>
</comment>
<evidence type="ECO:0000313" key="11">
    <source>
        <dbReference type="EMBL" id="KAF6806236.1"/>
    </source>
</evidence>
<evidence type="ECO:0000256" key="8">
    <source>
        <dbReference type="SAM" id="MobiDB-lite"/>
    </source>
</evidence>
<dbReference type="GO" id="GO:0005351">
    <property type="term" value="F:carbohydrate:proton symporter activity"/>
    <property type="evidence" value="ECO:0007669"/>
    <property type="project" value="TreeGrafter"/>
</dbReference>
<evidence type="ECO:0000256" key="2">
    <source>
        <dbReference type="ARBA" id="ARBA00010992"/>
    </source>
</evidence>
<dbReference type="Pfam" id="PF00083">
    <property type="entry name" value="Sugar_tr"/>
    <property type="match status" value="1"/>
</dbReference>
<comment type="subcellular location">
    <subcellularLocation>
        <location evidence="1">Membrane</location>
        <topology evidence="1">Multi-pass membrane protein</topology>
    </subcellularLocation>
</comment>
<dbReference type="InterPro" id="IPR050360">
    <property type="entry name" value="MFS_Sugar_Transporters"/>
</dbReference>
<evidence type="ECO:0000313" key="12">
    <source>
        <dbReference type="Proteomes" id="UP000652219"/>
    </source>
</evidence>
<feature type="transmembrane region" description="Helical" evidence="9">
    <location>
        <begin position="121"/>
        <end position="137"/>
    </location>
</feature>
<organism evidence="11 12">
    <name type="scientific">Colletotrichum sojae</name>
    <dbReference type="NCBI Taxonomy" id="2175907"/>
    <lineage>
        <taxon>Eukaryota</taxon>
        <taxon>Fungi</taxon>
        <taxon>Dikarya</taxon>
        <taxon>Ascomycota</taxon>
        <taxon>Pezizomycotina</taxon>
        <taxon>Sordariomycetes</taxon>
        <taxon>Hypocreomycetidae</taxon>
        <taxon>Glomerellales</taxon>
        <taxon>Glomerellaceae</taxon>
        <taxon>Colletotrichum</taxon>
        <taxon>Colletotrichum orchidearum species complex</taxon>
    </lineage>
</organism>
<feature type="region of interest" description="Disordered" evidence="8">
    <location>
        <begin position="222"/>
        <end position="248"/>
    </location>
</feature>
<evidence type="ECO:0000256" key="1">
    <source>
        <dbReference type="ARBA" id="ARBA00004141"/>
    </source>
</evidence>
<evidence type="ECO:0000256" key="9">
    <source>
        <dbReference type="SAM" id="Phobius"/>
    </source>
</evidence>
<dbReference type="InterPro" id="IPR020846">
    <property type="entry name" value="MFS_dom"/>
</dbReference>
<feature type="transmembrane region" description="Helical" evidence="9">
    <location>
        <begin position="179"/>
        <end position="202"/>
    </location>
</feature>
<dbReference type="InterPro" id="IPR003663">
    <property type="entry name" value="Sugar/inositol_transpt"/>
</dbReference>
<dbReference type="PRINTS" id="PR00171">
    <property type="entry name" value="SUGRTRNSPORT"/>
</dbReference>
<dbReference type="AlphaFoldDB" id="A0A8H6MS71"/>
<dbReference type="InterPro" id="IPR005828">
    <property type="entry name" value="MFS_sugar_transport-like"/>
</dbReference>
<keyword evidence="5 9" id="KW-1133">Transmembrane helix</keyword>
<name>A0A8H6MS71_9PEZI</name>
<evidence type="ECO:0000256" key="3">
    <source>
        <dbReference type="ARBA" id="ARBA00022448"/>
    </source>
</evidence>
<feature type="transmembrane region" description="Helical" evidence="9">
    <location>
        <begin position="281"/>
        <end position="303"/>
    </location>
</feature>
<feature type="transmembrane region" description="Helical" evidence="9">
    <location>
        <begin position="448"/>
        <end position="465"/>
    </location>
</feature>
<feature type="domain" description="Major facilitator superfamily (MFS) profile" evidence="10">
    <location>
        <begin position="14"/>
        <end position="469"/>
    </location>
</feature>
<feature type="transmembrane region" description="Helical" evidence="9">
    <location>
        <begin position="91"/>
        <end position="109"/>
    </location>
</feature>
<keyword evidence="11" id="KW-0762">Sugar transport</keyword>
<keyword evidence="4 9" id="KW-0812">Transmembrane</keyword>
<feature type="compositionally biased region" description="Basic and acidic residues" evidence="8">
    <location>
        <begin position="229"/>
        <end position="243"/>
    </location>
</feature>
<proteinExistence type="inferred from homology"/>
<dbReference type="FunFam" id="1.20.1250.20:FF:000078">
    <property type="entry name" value="MFS maltose transporter, putative"/>
    <property type="match status" value="1"/>
</dbReference>
<dbReference type="EMBL" id="WIGN01000163">
    <property type="protein sequence ID" value="KAF6806236.1"/>
    <property type="molecule type" value="Genomic_DNA"/>
</dbReference>
<feature type="transmembrane region" description="Helical" evidence="9">
    <location>
        <begin position="414"/>
        <end position="436"/>
    </location>
</feature>
<evidence type="ECO:0000256" key="4">
    <source>
        <dbReference type="ARBA" id="ARBA00022692"/>
    </source>
</evidence>
<protein>
    <submittedName>
        <fullName evidence="11">Sugar transporter</fullName>
    </submittedName>
</protein>
<dbReference type="SUPFAM" id="SSF103473">
    <property type="entry name" value="MFS general substrate transporter"/>
    <property type="match status" value="1"/>
</dbReference>
<feature type="transmembrane region" description="Helical" evidence="9">
    <location>
        <begin position="344"/>
        <end position="366"/>
    </location>
</feature>
<dbReference type="PROSITE" id="PS00217">
    <property type="entry name" value="SUGAR_TRANSPORT_2"/>
    <property type="match status" value="1"/>
</dbReference>
<evidence type="ECO:0000259" key="10">
    <source>
        <dbReference type="PROSITE" id="PS50850"/>
    </source>
</evidence>
<reference evidence="11 12" key="1">
    <citation type="journal article" date="2020" name="Phytopathology">
        <title>Genome Sequence Resources of Colletotrichum truncatum, C. plurivorum, C. musicola, and C. sojae: Four Species Pathogenic to Soybean (Glycine max).</title>
        <authorList>
            <person name="Rogerio F."/>
            <person name="Boufleur T.R."/>
            <person name="Ciampi-Guillardi M."/>
            <person name="Sukno S.A."/>
            <person name="Thon M.R."/>
            <person name="Massola Junior N.S."/>
            <person name="Baroncelli R."/>
        </authorList>
    </citation>
    <scope>NUCLEOTIDE SEQUENCE [LARGE SCALE GENOMIC DNA]</scope>
    <source>
        <strain evidence="11 12">LFN0009</strain>
    </source>
</reference>
<dbReference type="PANTHER" id="PTHR48022">
    <property type="entry name" value="PLASTIDIC GLUCOSE TRANSPORTER 4"/>
    <property type="match status" value="1"/>
</dbReference>
<dbReference type="NCBIfam" id="TIGR00879">
    <property type="entry name" value="SP"/>
    <property type="match status" value="1"/>
</dbReference>
<evidence type="ECO:0000256" key="6">
    <source>
        <dbReference type="ARBA" id="ARBA00023136"/>
    </source>
</evidence>
<dbReference type="PANTHER" id="PTHR48022:SF77">
    <property type="entry name" value="MAJOR FACILITATOR SUPERFAMILY (MFS) PROFILE DOMAIN-CONTAINING PROTEIN"/>
    <property type="match status" value="1"/>
</dbReference>
<feature type="transmembrane region" description="Helical" evidence="9">
    <location>
        <begin position="315"/>
        <end position="337"/>
    </location>
</feature>
<keyword evidence="3 7" id="KW-0813">Transport</keyword>
<accession>A0A8H6MS71</accession>
<dbReference type="Proteomes" id="UP000652219">
    <property type="component" value="Unassembled WGS sequence"/>
</dbReference>
<sequence>MASFDIQYPRVWLWCAFAALGAFLYGYDGVYFNGVSTLDAFLHRFGRQSADGVWSIPPTTLSVMTSMMNVGELVGSLGAAPLNDVLGRKGMWLVGSAFTIVGVVLQLVAELTALLTAGRHVLGVGVGGFSVTSPLYMGEVAPARLRAPLLMCWQLTLSVSQIVAAGINRAMASEPATPFSFRFPIGFQLLFPVLVLAGLPFVPESPRWLAARGKTDRAARSLRRLLPGRGRDRDRDRDREHPDPAPGIIASLQHHMNTESHLHLDGGWTQLVTDRVERRKVVFSAGALVSQQVNGIQWFYYFGTVFARDIGLQDPFLVTLIVFSIQVVVVAAAVVVADRLPRRPLLLATTGIMTVSIFIVGCLGIPNPEVQSRAIGRVIISFIILEIVAFSFAWGPLGWTIASEMAVGRNRNKIYAVAVAAFWVTVWATVFTLPYLYYSAGLGPRTGFVYTGLCLVTWSYVYFCVGEVRGRTFEEIEGFFRDGIPAKHWAKQPRAIQAEEADEAINMDIKG</sequence>
<feature type="transmembrane region" description="Helical" evidence="9">
    <location>
        <begin position="378"/>
        <end position="402"/>
    </location>
</feature>